<keyword evidence="2" id="KW-1185">Reference proteome</keyword>
<dbReference type="Proteomes" id="UP000800035">
    <property type="component" value="Unassembled WGS sequence"/>
</dbReference>
<reference evidence="1" key="1">
    <citation type="journal article" date="2020" name="Stud. Mycol.">
        <title>101 Dothideomycetes genomes: a test case for predicting lifestyles and emergence of pathogens.</title>
        <authorList>
            <person name="Haridas S."/>
            <person name="Albert R."/>
            <person name="Binder M."/>
            <person name="Bloem J."/>
            <person name="Labutti K."/>
            <person name="Salamov A."/>
            <person name="Andreopoulos B."/>
            <person name="Baker S."/>
            <person name="Barry K."/>
            <person name="Bills G."/>
            <person name="Bluhm B."/>
            <person name="Cannon C."/>
            <person name="Castanera R."/>
            <person name="Culley D."/>
            <person name="Daum C."/>
            <person name="Ezra D."/>
            <person name="Gonzalez J."/>
            <person name="Henrissat B."/>
            <person name="Kuo A."/>
            <person name="Liang C."/>
            <person name="Lipzen A."/>
            <person name="Lutzoni F."/>
            <person name="Magnuson J."/>
            <person name="Mondo S."/>
            <person name="Nolan M."/>
            <person name="Ohm R."/>
            <person name="Pangilinan J."/>
            <person name="Park H.-J."/>
            <person name="Ramirez L."/>
            <person name="Alfaro M."/>
            <person name="Sun H."/>
            <person name="Tritt A."/>
            <person name="Yoshinaga Y."/>
            <person name="Zwiers L.-H."/>
            <person name="Turgeon B."/>
            <person name="Goodwin S."/>
            <person name="Spatafora J."/>
            <person name="Crous P."/>
            <person name="Grigoriev I."/>
        </authorList>
    </citation>
    <scope>NUCLEOTIDE SEQUENCE</scope>
    <source>
        <strain evidence="1">CBS 675.92</strain>
    </source>
</reference>
<proteinExistence type="predicted"/>
<sequence>MEVDDFSLPPFPLPAELIQEILNQLVPDGHDAVEVKEFYHTFAAVIQTCRYLYRLAMPILYSGYTAAIERPISEFIAHSISRRIQVKRITVFPGNGLIYGDIFLGSTTSYATKHLEQCNVIKESSTLDWENLATSHPGAVDLAILLAQSPKLEDFGMASMPWSGYGLRGQIGRRDKTIPIFIIAMLEAIRRIPTLLSKDDHYGRLNTLEIDLGSSFSRDVIQLFRLPSLRTLNISNAASTTGEEAILPGIRGGELSGITHLRFSDSLLNWIDIVPLINSCKALSSFDYQFFEHSADRHWFTNIVSALFSQVDTLQQLHIGCDFELEPVEFYERVPGFEKFHQLQWLDIAFPVLMGKPAGEAGEIEDWEDYPTTRNVLPSKLRMLNLWVNPTTLPPASYDYMFLDLLSTENPPDVHLTYALSTDHYNFPIDLWELKNVFRQRGRSFSYTFDRFLIRNGDAKQYREFVMELSELGRKGVEVATQFDAFEEERTRGLQSDVMQQLGLDQHWLESEEGRRTMFKD</sequence>
<protein>
    <recommendedName>
        <fullName evidence="3">F-box domain-containing protein</fullName>
    </recommendedName>
</protein>
<gene>
    <name evidence="1" type="ORF">CC80DRAFT_588633</name>
</gene>
<dbReference type="SUPFAM" id="SSF52047">
    <property type="entry name" value="RNI-like"/>
    <property type="match status" value="1"/>
</dbReference>
<dbReference type="Gene3D" id="3.80.10.10">
    <property type="entry name" value="Ribonuclease Inhibitor"/>
    <property type="match status" value="1"/>
</dbReference>
<organism evidence="1 2">
    <name type="scientific">Byssothecium circinans</name>
    <dbReference type="NCBI Taxonomy" id="147558"/>
    <lineage>
        <taxon>Eukaryota</taxon>
        <taxon>Fungi</taxon>
        <taxon>Dikarya</taxon>
        <taxon>Ascomycota</taxon>
        <taxon>Pezizomycotina</taxon>
        <taxon>Dothideomycetes</taxon>
        <taxon>Pleosporomycetidae</taxon>
        <taxon>Pleosporales</taxon>
        <taxon>Massarineae</taxon>
        <taxon>Massarinaceae</taxon>
        <taxon>Byssothecium</taxon>
    </lineage>
</organism>
<accession>A0A6A5UJT0</accession>
<dbReference type="AlphaFoldDB" id="A0A6A5UJT0"/>
<evidence type="ECO:0000313" key="1">
    <source>
        <dbReference type="EMBL" id="KAF1963176.1"/>
    </source>
</evidence>
<dbReference type="OrthoDB" id="3789169at2759"/>
<evidence type="ECO:0000313" key="2">
    <source>
        <dbReference type="Proteomes" id="UP000800035"/>
    </source>
</evidence>
<name>A0A6A5UJT0_9PLEO</name>
<dbReference type="EMBL" id="ML976978">
    <property type="protein sequence ID" value="KAF1963176.1"/>
    <property type="molecule type" value="Genomic_DNA"/>
</dbReference>
<dbReference type="InterPro" id="IPR032675">
    <property type="entry name" value="LRR_dom_sf"/>
</dbReference>
<evidence type="ECO:0008006" key="3">
    <source>
        <dbReference type="Google" id="ProtNLM"/>
    </source>
</evidence>